<gene>
    <name evidence="3" type="ORF">SAMN05444420_10378</name>
</gene>
<dbReference type="InterPro" id="IPR025959">
    <property type="entry name" value="Winged_HTH_dom"/>
</dbReference>
<dbReference type="OrthoDB" id="593891at2"/>
<sequence>MELTLSPTEIEELRKLQRNLQGRSDYARVTCILMLSMGNTPIFVADCLGIDISTVYRYRSLYLEGGLDKLLENRYRGYQGLLNIFQIESLKQELRTHLYTDAKQVSQWVKDTFEVTYTPQGMADLLNRIGFSYKKTTEVPCEADPLKQKLFAEALSKILQEKEEGDVVYFADGVHPTHNSRSTYAWIEKGKEFQQPTVSGRDRVNINGLLNAYDVTDVIALDCECVNAESTKELYELALKKHPNAKNIYIISDNALYYHNKELQNRVEDNRIKQIFLPPYSPNLNLIERLWKFLRKKVINTGFYRNKTEFRDAIRNFFDNIYTYKKELESLLTLNFRLINSQTISF</sequence>
<evidence type="ECO:0000259" key="2">
    <source>
        <dbReference type="Pfam" id="PF13592"/>
    </source>
</evidence>
<evidence type="ECO:0000313" key="3">
    <source>
        <dbReference type="EMBL" id="SDW63749.1"/>
    </source>
</evidence>
<dbReference type="Proteomes" id="UP000182771">
    <property type="component" value="Unassembled WGS sequence"/>
</dbReference>
<keyword evidence="4" id="KW-1185">Reference proteome</keyword>
<dbReference type="InterPro" id="IPR012337">
    <property type="entry name" value="RNaseH-like_sf"/>
</dbReference>
<dbReference type="RefSeq" id="WP_016420444.1">
    <property type="nucleotide sequence ID" value="NZ_FNND01000003.1"/>
</dbReference>
<dbReference type="Pfam" id="PF13551">
    <property type="entry name" value="HTH_29"/>
    <property type="match status" value="1"/>
</dbReference>
<dbReference type="NCBIfam" id="NF033545">
    <property type="entry name" value="transpos_IS630"/>
    <property type="match status" value="1"/>
</dbReference>
<name>A0A1H2V757_9FLAO</name>
<proteinExistence type="predicted"/>
<protein>
    <submittedName>
        <fullName evidence="3">Transposase</fullName>
    </submittedName>
</protein>
<dbReference type="Gene3D" id="3.30.420.10">
    <property type="entry name" value="Ribonuclease H-like superfamily/Ribonuclease H"/>
    <property type="match status" value="1"/>
</dbReference>
<dbReference type="GO" id="GO:0003676">
    <property type="term" value="F:nucleic acid binding"/>
    <property type="evidence" value="ECO:0007669"/>
    <property type="project" value="InterPro"/>
</dbReference>
<dbReference type="GeneID" id="85016987"/>
<dbReference type="InterPro" id="IPR036397">
    <property type="entry name" value="RNaseH_sf"/>
</dbReference>
<dbReference type="EMBL" id="FNND01000003">
    <property type="protein sequence ID" value="SDW63749.1"/>
    <property type="molecule type" value="Genomic_DNA"/>
</dbReference>
<dbReference type="SUPFAM" id="SSF53098">
    <property type="entry name" value="Ribonuclease H-like"/>
    <property type="match status" value="1"/>
</dbReference>
<dbReference type="Pfam" id="PF13592">
    <property type="entry name" value="HTH_33"/>
    <property type="match status" value="1"/>
</dbReference>
<dbReference type="AlphaFoldDB" id="A0A1H2V757"/>
<dbReference type="Pfam" id="PF13358">
    <property type="entry name" value="DDE_3"/>
    <property type="match status" value="1"/>
</dbReference>
<reference evidence="3 4" key="1">
    <citation type="submission" date="2016-10" db="EMBL/GenBank/DDBJ databases">
        <authorList>
            <person name="Varghese N."/>
            <person name="Submissions S."/>
        </authorList>
    </citation>
    <scope>NUCLEOTIDE SEQUENCE [LARGE SCALE GENOMIC DNA]</scope>
    <source>
        <strain evidence="3 4">DSM 11449</strain>
    </source>
</reference>
<dbReference type="InterPro" id="IPR047655">
    <property type="entry name" value="Transpos_IS630-like"/>
</dbReference>
<feature type="domain" description="Tc1-like transposase DDE" evidence="1">
    <location>
        <begin position="168"/>
        <end position="310"/>
    </location>
</feature>
<evidence type="ECO:0000313" key="4">
    <source>
        <dbReference type="Proteomes" id="UP000182771"/>
    </source>
</evidence>
<dbReference type="InterPro" id="IPR009057">
    <property type="entry name" value="Homeodomain-like_sf"/>
</dbReference>
<dbReference type="SUPFAM" id="SSF46689">
    <property type="entry name" value="Homeodomain-like"/>
    <property type="match status" value="1"/>
</dbReference>
<evidence type="ECO:0000259" key="1">
    <source>
        <dbReference type="Pfam" id="PF13358"/>
    </source>
</evidence>
<organism evidence="3 4">
    <name type="scientific">Capnocytophaga granulosa</name>
    <dbReference type="NCBI Taxonomy" id="45242"/>
    <lineage>
        <taxon>Bacteria</taxon>
        <taxon>Pseudomonadati</taxon>
        <taxon>Bacteroidota</taxon>
        <taxon>Flavobacteriia</taxon>
        <taxon>Flavobacteriales</taxon>
        <taxon>Flavobacteriaceae</taxon>
        <taxon>Capnocytophaga</taxon>
    </lineage>
</organism>
<dbReference type="InterPro" id="IPR038717">
    <property type="entry name" value="Tc1-like_DDE_dom"/>
</dbReference>
<comment type="caution">
    <text evidence="3">The sequence shown here is derived from an EMBL/GenBank/DDBJ whole genome shotgun (WGS) entry which is preliminary data.</text>
</comment>
<accession>A0A1H2V757</accession>
<feature type="domain" description="Winged helix-turn helix" evidence="2">
    <location>
        <begin position="100"/>
        <end position="154"/>
    </location>
</feature>